<evidence type="ECO:0000256" key="7">
    <source>
        <dbReference type="ARBA" id="ARBA00023136"/>
    </source>
</evidence>
<evidence type="ECO:0000256" key="2">
    <source>
        <dbReference type="ARBA" id="ARBA00004184"/>
    </source>
</evidence>
<protein>
    <recommendedName>
        <fullName evidence="10">ATP synthase epsilon chain</fullName>
    </recommendedName>
    <alternativeName>
        <fullName evidence="10">ATP synthase F1 sector epsilon subunit</fullName>
    </alternativeName>
    <alternativeName>
        <fullName evidence="10">F-ATPase epsilon subunit</fullName>
    </alternativeName>
</protein>
<dbReference type="KEGG" id="vgo:GJW-30_1_01176"/>
<evidence type="ECO:0000313" key="14">
    <source>
        <dbReference type="Proteomes" id="UP000236884"/>
    </source>
</evidence>
<dbReference type="InterPro" id="IPR001469">
    <property type="entry name" value="ATP_synth_F1_dsu/esu"/>
</dbReference>
<keyword evidence="7 10" id="KW-0472">Membrane</keyword>
<evidence type="ECO:0000256" key="4">
    <source>
        <dbReference type="ARBA" id="ARBA00022448"/>
    </source>
</evidence>
<keyword evidence="8 10" id="KW-0139">CF(1)</keyword>
<dbReference type="OrthoDB" id="9799969at2"/>
<dbReference type="GO" id="GO:0012505">
    <property type="term" value="C:endomembrane system"/>
    <property type="evidence" value="ECO:0007669"/>
    <property type="project" value="UniProtKB-SubCell"/>
</dbReference>
<evidence type="ECO:0000256" key="5">
    <source>
        <dbReference type="ARBA" id="ARBA00022781"/>
    </source>
</evidence>
<reference evidence="13 14" key="1">
    <citation type="submission" date="2015-08" db="EMBL/GenBank/DDBJ databases">
        <title>Investigation of the bacterial diversity of lava forest soil.</title>
        <authorList>
            <person name="Lee J.S."/>
        </authorList>
    </citation>
    <scope>NUCLEOTIDE SEQUENCE [LARGE SCALE GENOMIC DNA]</scope>
    <source>
        <strain evidence="13 14">GJW-30</strain>
    </source>
</reference>
<comment type="subcellular location">
    <subcellularLocation>
        <location evidence="10">Cell membrane</location>
        <topology evidence="10">Peripheral membrane protein</topology>
    </subcellularLocation>
    <subcellularLocation>
        <location evidence="2">Endomembrane system</location>
        <topology evidence="2">Peripheral membrane protein</topology>
    </subcellularLocation>
</comment>
<dbReference type="PANTHER" id="PTHR13822:SF10">
    <property type="entry name" value="ATP SYNTHASE EPSILON CHAIN, CHLOROPLASTIC"/>
    <property type="match status" value="1"/>
</dbReference>
<keyword evidence="4 10" id="KW-0813">Transport</keyword>
<dbReference type="Gene3D" id="2.60.15.10">
    <property type="entry name" value="F0F1 ATP synthase delta/epsilon subunit, N-terminal"/>
    <property type="match status" value="1"/>
</dbReference>
<evidence type="ECO:0000256" key="1">
    <source>
        <dbReference type="ARBA" id="ARBA00003543"/>
    </source>
</evidence>
<dbReference type="GO" id="GO:0005886">
    <property type="term" value="C:plasma membrane"/>
    <property type="evidence" value="ECO:0007669"/>
    <property type="project" value="UniProtKB-SubCell"/>
</dbReference>
<dbReference type="InterPro" id="IPR036771">
    <property type="entry name" value="ATPsynth_dsu/esu_N"/>
</dbReference>
<dbReference type="NCBIfam" id="NF009983">
    <property type="entry name" value="PRK13449.1"/>
    <property type="match status" value="1"/>
</dbReference>
<dbReference type="NCBIfam" id="NF001851">
    <property type="entry name" value="PRK00571.2-4"/>
    <property type="match status" value="1"/>
</dbReference>
<dbReference type="Pfam" id="PF02823">
    <property type="entry name" value="ATP-synt_DE_N"/>
    <property type="match status" value="1"/>
</dbReference>
<dbReference type="EMBL" id="AP014946">
    <property type="protein sequence ID" value="BAT58649.1"/>
    <property type="molecule type" value="Genomic_DNA"/>
</dbReference>
<comment type="similarity">
    <text evidence="3 10 11">Belongs to the ATPase epsilon chain family.</text>
</comment>
<organism evidence="13 14">
    <name type="scientific">Variibacter gotjawalensis</name>
    <dbReference type="NCBI Taxonomy" id="1333996"/>
    <lineage>
        <taxon>Bacteria</taxon>
        <taxon>Pseudomonadati</taxon>
        <taxon>Pseudomonadota</taxon>
        <taxon>Alphaproteobacteria</taxon>
        <taxon>Hyphomicrobiales</taxon>
        <taxon>Nitrobacteraceae</taxon>
        <taxon>Variibacter</taxon>
    </lineage>
</organism>
<dbReference type="GO" id="GO:0046933">
    <property type="term" value="F:proton-transporting ATP synthase activity, rotational mechanism"/>
    <property type="evidence" value="ECO:0007669"/>
    <property type="project" value="UniProtKB-UniRule"/>
</dbReference>
<evidence type="ECO:0000256" key="10">
    <source>
        <dbReference type="HAMAP-Rule" id="MF_00530"/>
    </source>
</evidence>
<evidence type="ECO:0000313" key="13">
    <source>
        <dbReference type="EMBL" id="BAT58649.1"/>
    </source>
</evidence>
<dbReference type="CDD" id="cd12152">
    <property type="entry name" value="F1-ATPase_delta"/>
    <property type="match status" value="1"/>
</dbReference>
<comment type="subunit">
    <text evidence="10 11">F-type ATPases have 2 components, CF(1) - the catalytic core - and CF(0) - the membrane proton channel. CF(1) has five subunits: alpha(3), beta(3), gamma(1), delta(1), epsilon(1). CF(0) has three main subunits: a, b and c.</text>
</comment>
<dbReference type="RefSeq" id="WP_096352900.1">
    <property type="nucleotide sequence ID" value="NZ_AP014946.1"/>
</dbReference>
<keyword evidence="6 10" id="KW-0406">Ion transport</keyword>
<comment type="function">
    <text evidence="1 10">Produces ATP from ADP in the presence of a proton gradient across the membrane.</text>
</comment>
<dbReference type="PANTHER" id="PTHR13822">
    <property type="entry name" value="ATP SYNTHASE DELTA/EPSILON CHAIN"/>
    <property type="match status" value="1"/>
</dbReference>
<evidence type="ECO:0000256" key="11">
    <source>
        <dbReference type="RuleBase" id="RU003656"/>
    </source>
</evidence>
<dbReference type="Proteomes" id="UP000236884">
    <property type="component" value="Chromosome"/>
</dbReference>
<accession>A0A0S3PRX7</accession>
<evidence type="ECO:0000256" key="9">
    <source>
        <dbReference type="ARBA" id="ARBA00023310"/>
    </source>
</evidence>
<proteinExistence type="inferred from homology"/>
<evidence type="ECO:0000256" key="8">
    <source>
        <dbReference type="ARBA" id="ARBA00023196"/>
    </source>
</evidence>
<dbReference type="GO" id="GO:0005524">
    <property type="term" value="F:ATP binding"/>
    <property type="evidence" value="ECO:0007669"/>
    <property type="project" value="UniProtKB-UniRule"/>
</dbReference>
<dbReference type="InterPro" id="IPR020546">
    <property type="entry name" value="ATP_synth_F1_dsu/esu_N"/>
</dbReference>
<evidence type="ECO:0000256" key="6">
    <source>
        <dbReference type="ARBA" id="ARBA00023065"/>
    </source>
</evidence>
<feature type="domain" description="ATP synthase F1 complex delta/epsilon subunit N-terminal" evidence="12">
    <location>
        <begin position="5"/>
        <end position="83"/>
    </location>
</feature>
<sequence>MADTFHFELVSPDRLLFSGEVTQVDAPGSEGDFGVLAGHAPLVAMLRPGILKVIEGGKEERIVVFGGFAEVSPAGMTVLADEAVRTSDLDTAKLASAIKDAEEDAADTKDDAQRDRLRRRIGQLQAVQAAMSGGSSAAH</sequence>
<dbReference type="AlphaFoldDB" id="A0A0S3PRX7"/>
<keyword evidence="14" id="KW-1185">Reference proteome</keyword>
<dbReference type="NCBIfam" id="TIGR01216">
    <property type="entry name" value="ATP_synt_epsi"/>
    <property type="match status" value="1"/>
</dbReference>
<keyword evidence="10" id="KW-1003">Cell membrane</keyword>
<keyword evidence="5 10" id="KW-0375">Hydrogen ion transport</keyword>
<evidence type="ECO:0000259" key="12">
    <source>
        <dbReference type="Pfam" id="PF02823"/>
    </source>
</evidence>
<name>A0A0S3PRX7_9BRAD</name>
<dbReference type="SUPFAM" id="SSF51344">
    <property type="entry name" value="Epsilon subunit of F1F0-ATP synthase N-terminal domain"/>
    <property type="match status" value="1"/>
</dbReference>
<dbReference type="HAMAP" id="MF_00530">
    <property type="entry name" value="ATP_synth_epsil_bac"/>
    <property type="match status" value="1"/>
</dbReference>
<gene>
    <name evidence="10 13" type="primary">atpC</name>
    <name evidence="13" type="ORF">GJW-30_1_01176</name>
</gene>
<dbReference type="NCBIfam" id="NF009982">
    <property type="entry name" value="PRK13448.1"/>
    <property type="match status" value="1"/>
</dbReference>
<evidence type="ECO:0000256" key="3">
    <source>
        <dbReference type="ARBA" id="ARBA00005712"/>
    </source>
</evidence>
<keyword evidence="9 10" id="KW-0066">ATP synthesis</keyword>
<dbReference type="GO" id="GO:0045259">
    <property type="term" value="C:proton-transporting ATP synthase complex"/>
    <property type="evidence" value="ECO:0007669"/>
    <property type="project" value="UniProtKB-KW"/>
</dbReference>